<comment type="caution">
    <text evidence="4">The sequence shown here is derived from an EMBL/GenBank/DDBJ whole genome shotgun (WGS) entry which is preliminary data.</text>
</comment>
<evidence type="ECO:0000256" key="1">
    <source>
        <dbReference type="ARBA" id="ARBA00022691"/>
    </source>
</evidence>
<evidence type="ECO:0000313" key="5">
    <source>
        <dbReference type="Proteomes" id="UP000028006"/>
    </source>
</evidence>
<evidence type="ECO:0000313" key="4">
    <source>
        <dbReference type="EMBL" id="KEQ15163.1"/>
    </source>
</evidence>
<dbReference type="InterPro" id="IPR036414">
    <property type="entry name" value="YaeB_N_sf"/>
</dbReference>
<dbReference type="PANTHER" id="PTHR12818:SF0">
    <property type="entry name" value="TRNA (ADENINE(37)-N6)-METHYLTRANSFERASE"/>
    <property type="match status" value="1"/>
</dbReference>
<keyword evidence="1" id="KW-0949">S-adenosyl-L-methionine</keyword>
<protein>
    <recommendedName>
        <fullName evidence="3">TsaA-like domain-containing protein</fullName>
    </recommendedName>
</protein>
<feature type="domain" description="TsaA-like" evidence="3">
    <location>
        <begin position="3"/>
        <end position="127"/>
    </location>
</feature>
<dbReference type="Gene3D" id="2.40.30.70">
    <property type="entry name" value="YaeB-like"/>
    <property type="match status" value="1"/>
</dbReference>
<proteinExistence type="inferred from homology"/>
<keyword evidence="5" id="KW-1185">Reference proteome</keyword>
<comment type="similarity">
    <text evidence="2">Belongs to the tRNA methyltransferase O family.</text>
</comment>
<dbReference type="PANTHER" id="PTHR12818">
    <property type="entry name" value="TRNA (ADENINE(37)-N6)-METHYLTRANSFERASE"/>
    <property type="match status" value="1"/>
</dbReference>
<dbReference type="RefSeq" id="WP_034872298.1">
    <property type="nucleotide sequence ID" value="NZ_JOKG01000001.1"/>
</dbReference>
<dbReference type="SUPFAM" id="SSF118196">
    <property type="entry name" value="YaeB-like"/>
    <property type="match status" value="1"/>
</dbReference>
<dbReference type="InterPro" id="IPR023370">
    <property type="entry name" value="TrmO-like_N"/>
</dbReference>
<dbReference type="InterPro" id="IPR040372">
    <property type="entry name" value="YaeB-like"/>
</dbReference>
<dbReference type="Proteomes" id="UP000028006">
    <property type="component" value="Unassembled WGS sequence"/>
</dbReference>
<dbReference type="EMBL" id="JOKG01000001">
    <property type="protein sequence ID" value="KEQ15163.1"/>
    <property type="molecule type" value="Genomic_DNA"/>
</dbReference>
<evidence type="ECO:0000259" key="3">
    <source>
        <dbReference type="PROSITE" id="PS51668"/>
    </source>
</evidence>
<evidence type="ECO:0000256" key="2">
    <source>
        <dbReference type="ARBA" id="ARBA00033753"/>
    </source>
</evidence>
<dbReference type="PROSITE" id="PS51668">
    <property type="entry name" value="TSAA_2"/>
    <property type="match status" value="1"/>
</dbReference>
<accession>A0A081N9P0</accession>
<name>A0A081N9P0_9GAMM</name>
<dbReference type="eggNOG" id="COG1720">
    <property type="taxonomic scope" value="Bacteria"/>
</dbReference>
<sequence>MNIVSIGTITAPYNTLAECPNNVDNLSGPLCIEEKYKAGITGLKAGKSIDILYWFHETDKETLLQKSHFRNEDKALMGAFSLRSPNRPNPIALAKLTIVDIEEGKIVVRELDCLNGTSIIDIKPSIS</sequence>
<dbReference type="PROSITE" id="PS01318">
    <property type="entry name" value="TSAA_1"/>
    <property type="match status" value="1"/>
</dbReference>
<dbReference type="Pfam" id="PF01980">
    <property type="entry name" value="TrmO_N"/>
    <property type="match status" value="1"/>
</dbReference>
<reference evidence="4 5" key="1">
    <citation type="submission" date="2014-06" db="EMBL/GenBank/DDBJ databases">
        <title>Whole Genome Sequences of Three Symbiotic Endozoicomonas Bacteria.</title>
        <authorList>
            <person name="Neave M.J."/>
            <person name="Apprill A."/>
            <person name="Voolstra C.R."/>
        </authorList>
    </citation>
    <scope>NUCLEOTIDE SEQUENCE [LARGE SCALE GENOMIC DNA]</scope>
    <source>
        <strain evidence="4 5">LMG 24815</strain>
    </source>
</reference>
<dbReference type="AlphaFoldDB" id="A0A081N9P0"/>
<gene>
    <name evidence="4" type="ORF">GZ77_00210</name>
</gene>
<dbReference type="InterPro" id="IPR036413">
    <property type="entry name" value="YaeB-like_sf"/>
</dbReference>
<dbReference type="InterPro" id="IPR023368">
    <property type="entry name" value="UPF0066_cons_site"/>
</dbReference>
<organism evidence="4 5">
    <name type="scientific">Endozoicomonas montiporae</name>
    <dbReference type="NCBI Taxonomy" id="1027273"/>
    <lineage>
        <taxon>Bacteria</taxon>
        <taxon>Pseudomonadati</taxon>
        <taxon>Pseudomonadota</taxon>
        <taxon>Gammaproteobacteria</taxon>
        <taxon>Oceanospirillales</taxon>
        <taxon>Endozoicomonadaceae</taxon>
        <taxon>Endozoicomonas</taxon>
    </lineage>
</organism>